<reference evidence="2" key="1">
    <citation type="journal article" date="2020" name="Stud. Mycol.">
        <title>101 Dothideomycetes genomes: a test case for predicting lifestyles and emergence of pathogens.</title>
        <authorList>
            <person name="Haridas S."/>
            <person name="Albert R."/>
            <person name="Binder M."/>
            <person name="Bloem J."/>
            <person name="Labutti K."/>
            <person name="Salamov A."/>
            <person name="Andreopoulos B."/>
            <person name="Baker S."/>
            <person name="Barry K."/>
            <person name="Bills G."/>
            <person name="Bluhm B."/>
            <person name="Cannon C."/>
            <person name="Castanera R."/>
            <person name="Culley D."/>
            <person name="Daum C."/>
            <person name="Ezra D."/>
            <person name="Gonzalez J."/>
            <person name="Henrissat B."/>
            <person name="Kuo A."/>
            <person name="Liang C."/>
            <person name="Lipzen A."/>
            <person name="Lutzoni F."/>
            <person name="Magnuson J."/>
            <person name="Mondo S."/>
            <person name="Nolan M."/>
            <person name="Ohm R."/>
            <person name="Pangilinan J."/>
            <person name="Park H.-J."/>
            <person name="Ramirez L."/>
            <person name="Alfaro M."/>
            <person name="Sun H."/>
            <person name="Tritt A."/>
            <person name="Yoshinaga Y."/>
            <person name="Zwiers L.-H."/>
            <person name="Turgeon B."/>
            <person name="Goodwin S."/>
            <person name="Spatafora J."/>
            <person name="Crous P."/>
            <person name="Grigoriev I."/>
        </authorList>
    </citation>
    <scope>NUCLEOTIDE SEQUENCE</scope>
    <source>
        <strain evidence="2">CBS 130266</strain>
    </source>
</reference>
<proteinExistence type="predicted"/>
<feature type="compositionally biased region" description="Low complexity" evidence="1">
    <location>
        <begin position="14"/>
        <end position="45"/>
    </location>
</feature>
<feature type="region of interest" description="Disordered" evidence="1">
    <location>
        <begin position="278"/>
        <end position="303"/>
    </location>
</feature>
<accession>A0A9P4U3Y3</accession>
<sequence length="303" mass="32735">MDFSQSNRMQYPAYNNNPNTQYHPNNTTGTSTSGYGQQQQQYGQQHAGGNATRIPAVGAPGSGGGGMMQQERPLLNFGQPQQPQQQHQQIQRQHQQIQQQQQFNPPPPSNYSNSPLHTPTASVHQSPHITTMAAPQHSTAHAAQQSPIPQSPSSTSSPALEQQRIALLLEINTSLLQEIVVMQEQGAGGDVQSPSTKAGEEGQGADGVGVKKEASKEYVECMRRMQANLAYLANVAERNNRPTSQQLPHPPIMIPPTLPTTTLTEQYTKLQSLFPAWKAQAQAKSTAQSPVQPAPNSIGQASG</sequence>
<feature type="compositionally biased region" description="Low complexity" evidence="1">
    <location>
        <begin position="278"/>
        <end position="289"/>
    </location>
</feature>
<dbReference type="EMBL" id="MU007011">
    <property type="protein sequence ID" value="KAF2436086.1"/>
    <property type="molecule type" value="Genomic_DNA"/>
</dbReference>
<feature type="region of interest" description="Disordered" evidence="1">
    <location>
        <begin position="187"/>
        <end position="209"/>
    </location>
</feature>
<feature type="compositionally biased region" description="Polar residues" evidence="1">
    <location>
        <begin position="290"/>
        <end position="303"/>
    </location>
</feature>
<protein>
    <submittedName>
        <fullName evidence="2">Uncharacterized protein</fullName>
    </submittedName>
</protein>
<feature type="compositionally biased region" description="Low complexity" evidence="1">
    <location>
        <begin position="79"/>
        <end position="102"/>
    </location>
</feature>
<name>A0A9P4U3Y3_9PEZI</name>
<organism evidence="2 3">
    <name type="scientific">Tothia fuscella</name>
    <dbReference type="NCBI Taxonomy" id="1048955"/>
    <lineage>
        <taxon>Eukaryota</taxon>
        <taxon>Fungi</taxon>
        <taxon>Dikarya</taxon>
        <taxon>Ascomycota</taxon>
        <taxon>Pezizomycotina</taxon>
        <taxon>Dothideomycetes</taxon>
        <taxon>Pleosporomycetidae</taxon>
        <taxon>Venturiales</taxon>
        <taxon>Cylindrosympodiaceae</taxon>
        <taxon>Tothia</taxon>
    </lineage>
</organism>
<dbReference type="OrthoDB" id="2530523at2759"/>
<feature type="region of interest" description="Disordered" evidence="1">
    <location>
        <begin position="1"/>
        <end position="159"/>
    </location>
</feature>
<dbReference type="AlphaFoldDB" id="A0A9P4U3Y3"/>
<gene>
    <name evidence="2" type="ORF">EJ08DRAFT_655780</name>
</gene>
<evidence type="ECO:0000313" key="3">
    <source>
        <dbReference type="Proteomes" id="UP000800235"/>
    </source>
</evidence>
<feature type="compositionally biased region" description="Low complexity" evidence="1">
    <location>
        <begin position="140"/>
        <end position="159"/>
    </location>
</feature>
<evidence type="ECO:0000256" key="1">
    <source>
        <dbReference type="SAM" id="MobiDB-lite"/>
    </source>
</evidence>
<evidence type="ECO:0000313" key="2">
    <source>
        <dbReference type="EMBL" id="KAF2436086.1"/>
    </source>
</evidence>
<feature type="compositionally biased region" description="Polar residues" evidence="1">
    <location>
        <begin position="116"/>
        <end position="129"/>
    </location>
</feature>
<keyword evidence="3" id="KW-1185">Reference proteome</keyword>
<comment type="caution">
    <text evidence="2">The sequence shown here is derived from an EMBL/GenBank/DDBJ whole genome shotgun (WGS) entry which is preliminary data.</text>
</comment>
<dbReference type="Proteomes" id="UP000800235">
    <property type="component" value="Unassembled WGS sequence"/>
</dbReference>